<gene>
    <name evidence="2" type="ordered locus">Avin_18810</name>
</gene>
<evidence type="ECO:0000313" key="2">
    <source>
        <dbReference type="EMBL" id="ACO78093.1"/>
    </source>
</evidence>
<dbReference type="InterPro" id="IPR025489">
    <property type="entry name" value="DUF4381"/>
</dbReference>
<keyword evidence="1" id="KW-1133">Transmembrane helix</keyword>
<accession>C1DDX2</accession>
<dbReference type="AlphaFoldDB" id="C1DDX2"/>
<dbReference type="STRING" id="322710.Avin_18810"/>
<dbReference type="EnsemblBacteria" id="ACO78093">
    <property type="protein sequence ID" value="ACO78093"/>
    <property type="gene ID" value="Avin_18810"/>
</dbReference>
<reference evidence="2 3" key="1">
    <citation type="journal article" date="2009" name="J. Bacteriol.">
        <title>Genome sequence of Azotobacter vinelandii, an obligate aerobe specialized to support diverse anaerobic metabolic processes.</title>
        <authorList>
            <person name="Setubal J.C."/>
            <person name="dos Santos P."/>
            <person name="Goldman B.S."/>
            <person name="Ertesvag H."/>
            <person name="Espin G."/>
            <person name="Rubio L.M."/>
            <person name="Valla S."/>
            <person name="Almeida N.F."/>
            <person name="Balasubramanian D."/>
            <person name="Cromes L."/>
            <person name="Curatti L."/>
            <person name="Du Z."/>
            <person name="Godsy E."/>
            <person name="Goodner B."/>
            <person name="Hellner-Burris K."/>
            <person name="Hernandez J.A."/>
            <person name="Houmiel K."/>
            <person name="Imperial J."/>
            <person name="Kennedy C."/>
            <person name="Larson T.J."/>
            <person name="Latreille P."/>
            <person name="Ligon L.S."/>
            <person name="Lu J."/>
            <person name="Maerk M."/>
            <person name="Miller N.M."/>
            <person name="Norton S."/>
            <person name="O'Carroll I.P."/>
            <person name="Paulsen I."/>
            <person name="Raulfs E.C."/>
            <person name="Roemer R."/>
            <person name="Rosser J."/>
            <person name="Segura D."/>
            <person name="Slater S."/>
            <person name="Stricklin S.L."/>
            <person name="Studholme D.J."/>
            <person name="Sun J."/>
            <person name="Viana C.J."/>
            <person name="Wallin E."/>
            <person name="Wang B."/>
            <person name="Wheeler C."/>
            <person name="Zhu H."/>
            <person name="Dean D.R."/>
            <person name="Dixon R."/>
            <person name="Wood D."/>
        </authorList>
    </citation>
    <scope>NUCLEOTIDE SEQUENCE [LARGE SCALE GENOMIC DNA]</scope>
    <source>
        <strain evidence="3">DJ / ATCC BAA-1303</strain>
    </source>
</reference>
<proteinExistence type="predicted"/>
<dbReference type="HOGENOM" id="CLU_113195_0_2_6"/>
<dbReference type="eggNOG" id="ENOG50331W9">
    <property type="taxonomic scope" value="Bacteria"/>
</dbReference>
<evidence type="ECO:0000313" key="3">
    <source>
        <dbReference type="Proteomes" id="UP000002424"/>
    </source>
</evidence>
<feature type="transmembrane region" description="Helical" evidence="1">
    <location>
        <begin position="27"/>
        <end position="45"/>
    </location>
</feature>
<keyword evidence="1" id="KW-0472">Membrane</keyword>
<keyword evidence="3" id="KW-1185">Reference proteome</keyword>
<keyword evidence="1" id="KW-0812">Transmembrane</keyword>
<dbReference type="Pfam" id="PF14316">
    <property type="entry name" value="DUF4381"/>
    <property type="match status" value="1"/>
</dbReference>
<dbReference type="Proteomes" id="UP000002424">
    <property type="component" value="Chromosome"/>
</dbReference>
<dbReference type="EMBL" id="CP001157">
    <property type="protein sequence ID" value="ACO78093.1"/>
    <property type="molecule type" value="Genomic_DNA"/>
</dbReference>
<organism evidence="2 3">
    <name type="scientific">Azotobacter vinelandii (strain DJ / ATCC BAA-1303)</name>
    <dbReference type="NCBI Taxonomy" id="322710"/>
    <lineage>
        <taxon>Bacteria</taxon>
        <taxon>Pseudomonadati</taxon>
        <taxon>Pseudomonadota</taxon>
        <taxon>Gammaproteobacteria</taxon>
        <taxon>Pseudomonadales</taxon>
        <taxon>Pseudomonadaceae</taxon>
        <taxon>Azotobacter</taxon>
    </lineage>
</organism>
<sequence length="169" mass="19032">MAAMNPLDQLLPPIPPPAVPWWPPAPGWWLLALVALASLAVFCWLQWRRPRLPGVEPAAAPQKILDPLRIAALEELAQLNKPYGMPAGPWLQQLNALLKRLCRAHYPDSHSHTLSGRAWLAYLDSRCPAAGLTRWMILVEGGYRAECRLDDKAIDGLYQAVEIWIRRHV</sequence>
<dbReference type="OrthoDB" id="283083at2"/>
<dbReference type="KEGG" id="avn:Avin_18810"/>
<name>C1DDX2_AZOVD</name>
<protein>
    <recommendedName>
        <fullName evidence="4">DUF4381 domain-containing protein</fullName>
    </recommendedName>
</protein>
<evidence type="ECO:0000256" key="1">
    <source>
        <dbReference type="SAM" id="Phobius"/>
    </source>
</evidence>
<evidence type="ECO:0008006" key="4">
    <source>
        <dbReference type="Google" id="ProtNLM"/>
    </source>
</evidence>